<gene>
    <name evidence="1" type="ORF">QFC19_000161</name>
</gene>
<dbReference type="EMBL" id="JASBWR010000001">
    <property type="protein sequence ID" value="KAJ9113965.1"/>
    <property type="molecule type" value="Genomic_DNA"/>
</dbReference>
<reference evidence="1" key="1">
    <citation type="submission" date="2023-04" db="EMBL/GenBank/DDBJ databases">
        <title>Draft Genome sequencing of Naganishia species isolated from polar environments using Oxford Nanopore Technology.</title>
        <authorList>
            <person name="Leo P."/>
            <person name="Venkateswaran K."/>
        </authorList>
    </citation>
    <scope>NUCLEOTIDE SEQUENCE</scope>
    <source>
        <strain evidence="1">MNA-CCFEE 5261</strain>
    </source>
</reference>
<evidence type="ECO:0000313" key="2">
    <source>
        <dbReference type="Proteomes" id="UP001241377"/>
    </source>
</evidence>
<keyword evidence="2" id="KW-1185">Reference proteome</keyword>
<organism evidence="1 2">
    <name type="scientific">Naganishia cerealis</name>
    <dbReference type="NCBI Taxonomy" id="610337"/>
    <lineage>
        <taxon>Eukaryota</taxon>
        <taxon>Fungi</taxon>
        <taxon>Dikarya</taxon>
        <taxon>Basidiomycota</taxon>
        <taxon>Agaricomycotina</taxon>
        <taxon>Tremellomycetes</taxon>
        <taxon>Filobasidiales</taxon>
        <taxon>Filobasidiaceae</taxon>
        <taxon>Naganishia</taxon>
    </lineage>
</organism>
<proteinExistence type="predicted"/>
<accession>A0ACC2WQA2</accession>
<evidence type="ECO:0000313" key="1">
    <source>
        <dbReference type="EMBL" id="KAJ9113965.1"/>
    </source>
</evidence>
<comment type="caution">
    <text evidence="1">The sequence shown here is derived from an EMBL/GenBank/DDBJ whole genome shotgun (WGS) entry which is preliminary data.</text>
</comment>
<name>A0ACC2WQA2_9TREE</name>
<sequence>MAESPKSARTAFKPISKMASRSILRDRNPPNPPDEEHSTRGLHMVTPAKNKLQSFFGKVDRAGSSTPPPPVPVVPAQHRISTASSSSGGGAPVTPFKTPRAYDHGTILQSMTTADVPPPLPTPKIRAGMTPEARTRLMPTPKPLPPSKLRSQTTSVTGATSGGGGGGGGTVRLVQPRKSTSRPFQSGDDHFARESYELPLQTRGLAVATETFADDWDTTLGGSETVIPETGWQEIGRDSSNETVLVTVRYVSTRLSAAPKASRSLAALTNGNLCNSPARRVGFDRSPRLIRTMETPGPHRWMRGISSHGRSDCRMELARNGVLVSPCLLVRVSEA</sequence>
<dbReference type="Proteomes" id="UP001241377">
    <property type="component" value="Unassembled WGS sequence"/>
</dbReference>
<protein>
    <submittedName>
        <fullName evidence="1">Uncharacterized protein</fullName>
    </submittedName>
</protein>